<evidence type="ECO:0000313" key="4">
    <source>
        <dbReference type="Proteomes" id="UP000391919"/>
    </source>
</evidence>
<proteinExistence type="predicted"/>
<dbReference type="Pfam" id="PF13514">
    <property type="entry name" value="AAA_27"/>
    <property type="match status" value="1"/>
</dbReference>
<dbReference type="PANTHER" id="PTHR41259:SF1">
    <property type="entry name" value="DOUBLE-STRAND BREAK REPAIR RAD50 ATPASE, PUTATIVE-RELATED"/>
    <property type="match status" value="1"/>
</dbReference>
<dbReference type="EMBL" id="BKZQ01000032">
    <property type="protein sequence ID" value="GER70987.1"/>
    <property type="molecule type" value="Genomic_DNA"/>
</dbReference>
<evidence type="ECO:0000259" key="2">
    <source>
        <dbReference type="Pfam" id="PF13514"/>
    </source>
</evidence>
<dbReference type="SUPFAM" id="SSF52540">
    <property type="entry name" value="P-loop containing nucleoside triphosphate hydrolases"/>
    <property type="match status" value="1"/>
</dbReference>
<dbReference type="Proteomes" id="UP000391919">
    <property type="component" value="Unassembled WGS sequence"/>
</dbReference>
<feature type="domain" description="YhaN AAA" evidence="2">
    <location>
        <begin position="1"/>
        <end position="205"/>
    </location>
</feature>
<feature type="coiled-coil region" evidence="1">
    <location>
        <begin position="181"/>
        <end position="239"/>
    </location>
</feature>
<evidence type="ECO:0000256" key="1">
    <source>
        <dbReference type="SAM" id="Coils"/>
    </source>
</evidence>
<accession>A0A5J4JKU7</accession>
<name>A0A5J4JKU7_9BACI</name>
<feature type="coiled-coil region" evidence="1">
    <location>
        <begin position="599"/>
        <end position="633"/>
    </location>
</feature>
<feature type="coiled-coil region" evidence="1">
    <location>
        <begin position="847"/>
        <end position="885"/>
    </location>
</feature>
<dbReference type="Gene3D" id="3.40.50.300">
    <property type="entry name" value="P-loop containing nucleotide triphosphate hydrolases"/>
    <property type="match status" value="2"/>
</dbReference>
<dbReference type="PANTHER" id="PTHR41259">
    <property type="entry name" value="DOUBLE-STRAND BREAK REPAIR RAD50 ATPASE, PUTATIVE-RELATED"/>
    <property type="match status" value="1"/>
</dbReference>
<dbReference type="InterPro" id="IPR038734">
    <property type="entry name" value="YhaN_AAA"/>
</dbReference>
<protein>
    <recommendedName>
        <fullName evidence="2">YhaN AAA domain-containing protein</fullName>
    </recommendedName>
</protein>
<keyword evidence="4" id="KW-1185">Reference proteome</keyword>
<gene>
    <name evidence="3" type="primary">yahN</name>
    <name evidence="3" type="ORF">BpJC7_22900</name>
</gene>
<evidence type="ECO:0000313" key="3">
    <source>
        <dbReference type="EMBL" id="GER70987.1"/>
    </source>
</evidence>
<dbReference type="AlphaFoldDB" id="A0A5J4JKU7"/>
<dbReference type="RefSeq" id="WP_151706072.1">
    <property type="nucleotide sequence ID" value="NZ_BKZQ01000032.1"/>
</dbReference>
<feature type="coiled-coil region" evidence="1">
    <location>
        <begin position="385"/>
        <end position="526"/>
    </location>
</feature>
<feature type="coiled-coil region" evidence="1">
    <location>
        <begin position="942"/>
        <end position="1008"/>
    </location>
</feature>
<organism evidence="3 4">
    <name type="scientific">Weizmannia acidilactici</name>
    <dbReference type="NCBI Taxonomy" id="2607726"/>
    <lineage>
        <taxon>Bacteria</taxon>
        <taxon>Bacillati</taxon>
        <taxon>Bacillota</taxon>
        <taxon>Bacilli</taxon>
        <taxon>Bacillales</taxon>
        <taxon>Bacillaceae</taxon>
        <taxon>Heyndrickxia</taxon>
    </lineage>
</organism>
<sequence length="1174" mass="134076">MRFDYLNLRAFGHFTDYELLFDPSKNFHILYGPNEAGKSTTLRSITHFLYGFPQKTNDAFLHGNSKLRIEGQLRNSKGEAVQFIRRKGRKDTVLDLDGNPIPEKTVAAFLHDIPESQFLNMFALDHVRLREGGESLLQSGGSAGESFFSAASGINVLRSILENFEKQAGALYKKTGSVPELNKLLKREKELTKKINEQQLKVRSWNDFEERYREAEKEINTTIERMKTLRSKKEQLQRVKWILPKIAKREDLKQKLAALGTVPDLPEDISDVRMAAENKWNAAKASKEKIEQQLAEIEAEIKQISIPEKILEQAETIHALYREVQAYQNHEKALPELEGKKQQLEAQLISAMKEIDPARAALENIDDYRLTSVKKEMIRGLCKEKPLLDQKYETLQRESEKSEKELAQKLEELAAMPDLPGAGELEALLNQVNRAGNLEDALKELYADCRQKEQQIEEEIRLLPLWDGGAEELVKLPVPVLAETVKRFEKEEDGLRRELELVQSKIRQLEEEIEASEERIRKLDSLAEIPSEEKLLAARAVRDTGWRLIRAKLETGKWNERLEEYTKGKPIESLYETHVRDADRIADTLRMEAEKVGEKNKLLADIEKCREKIDALKAEKSRLEESLQAWKAEWHKLWAPAQITPLSPAEMREWLQKHAQIKGLVQEYEKTLGKIRELENSRNRSRNALSAVLKAFTEVSESQPLVELVSLAEKQLKQIRGHASKKDSLEAAIQGLKVKVEENAAEKTDVEKKRAEWFGQWVRAVEGTAIAKDAPPTVAETLLGQYETCARIYDAFKQVEKEQLSISKQMELFEEKVQHMLQDANLGFNGENAGMAVAEMYRILQKAQQDEVELKNCKRQLDNLLRQKKEEADAMEEAAAVLKGLFHQAGCGSIEELKQIEKTFLKKKEYETGIQQIEAEILDAGGGRSLQELVDEAARIDTDRIDADLDETERELEQLELVRSQVEQEYGAVKKEYEKKIQGANLATVEAEQEKESIHAKIASLTEQYIQVKLASALLQKGIEFYRSQNQNPVLRRASEIFAQLTLRSFAGLTVDYNEQDEPVLMGVRENGEKVPVSGMSDGTTDQLYLSLRLASIEKFAAENEPLPFIVDDILVHFDDERSKETLKVLLELSAHTQIIFFTHHERLVDMMNEIAPQEAVQFLALHGREAVLH</sequence>
<comment type="caution">
    <text evidence="3">The sequence shown here is derived from an EMBL/GenBank/DDBJ whole genome shotgun (WGS) entry which is preliminary data.</text>
</comment>
<dbReference type="InterPro" id="IPR027417">
    <property type="entry name" value="P-loop_NTPase"/>
</dbReference>
<reference evidence="3 4" key="1">
    <citation type="submission" date="2019-09" db="EMBL/GenBank/DDBJ databases">
        <title>Draft genome sequence of Bacillus sp. JC-7.</title>
        <authorList>
            <person name="Tanaka N."/>
            <person name="Shiwa Y."/>
            <person name="Fujita N."/>
            <person name="Tanasupawat S."/>
        </authorList>
    </citation>
    <scope>NUCLEOTIDE SEQUENCE [LARGE SCALE GENOMIC DNA]</scope>
    <source>
        <strain evidence="3 4">JC-7</strain>
    </source>
</reference>
<feature type="coiled-coil region" evidence="1">
    <location>
        <begin position="327"/>
        <end position="354"/>
    </location>
</feature>
<keyword evidence="1" id="KW-0175">Coiled coil</keyword>